<reference evidence="2" key="1">
    <citation type="submission" date="2018-04" db="EMBL/GenBank/DDBJ databases">
        <title>WGS assembly of Panicum hallii.</title>
        <authorList>
            <person name="Lovell J."/>
            <person name="Jenkins J."/>
            <person name="Lowry D."/>
            <person name="Mamidi S."/>
            <person name="Sreedasyam A."/>
            <person name="Weng X."/>
            <person name="Barry K."/>
            <person name="Bonette J."/>
            <person name="Campitelli B."/>
            <person name="Daum C."/>
            <person name="Gordon S."/>
            <person name="Gould B."/>
            <person name="Lipzen A."/>
            <person name="Macqueen A."/>
            <person name="Palacio-Mejia J."/>
            <person name="Plott C."/>
            <person name="Shakirov E."/>
            <person name="Shu S."/>
            <person name="Yoshinaga Y."/>
            <person name="Zane M."/>
            <person name="Rokhsar D."/>
            <person name="Grimwood J."/>
            <person name="Schmutz J."/>
            <person name="Juenger T."/>
        </authorList>
    </citation>
    <scope>NUCLEOTIDE SEQUENCE [LARGE SCALE GENOMIC DNA]</scope>
    <source>
        <strain evidence="2">FIL2</strain>
    </source>
</reference>
<dbReference type="Gramene" id="PVH66800">
    <property type="protein sequence ID" value="PVH66800"/>
    <property type="gene ID" value="PAHAL_1G351200"/>
</dbReference>
<organism evidence="2">
    <name type="scientific">Panicum hallii</name>
    <dbReference type="NCBI Taxonomy" id="206008"/>
    <lineage>
        <taxon>Eukaryota</taxon>
        <taxon>Viridiplantae</taxon>
        <taxon>Streptophyta</taxon>
        <taxon>Embryophyta</taxon>
        <taxon>Tracheophyta</taxon>
        <taxon>Spermatophyta</taxon>
        <taxon>Magnoliopsida</taxon>
        <taxon>Liliopsida</taxon>
        <taxon>Poales</taxon>
        <taxon>Poaceae</taxon>
        <taxon>PACMAD clade</taxon>
        <taxon>Panicoideae</taxon>
        <taxon>Panicodae</taxon>
        <taxon>Paniceae</taxon>
        <taxon>Panicinae</taxon>
        <taxon>Panicum</taxon>
        <taxon>Panicum sect. Panicum</taxon>
    </lineage>
</organism>
<evidence type="ECO:0000313" key="2">
    <source>
        <dbReference type="EMBL" id="PVH66800.1"/>
    </source>
</evidence>
<gene>
    <name evidence="2" type="ORF">PAHAL_1G351200</name>
</gene>
<sequence>MSGLTGDKRARRGLSAGGLDGGEGGGGGFTATSRSRREESEAKAALLRSRCVSSGWRCSRWIGRGYTICHCQRSCCCRNKSQIHHPVVQERFWSVSFSLPAAFDFFCAKVSLIWFIC</sequence>
<dbReference type="Proteomes" id="UP000243499">
    <property type="component" value="Chromosome 1"/>
</dbReference>
<accession>A0A2T8KX88</accession>
<dbReference type="AlphaFoldDB" id="A0A2T8KX88"/>
<feature type="region of interest" description="Disordered" evidence="1">
    <location>
        <begin position="1"/>
        <end position="37"/>
    </location>
</feature>
<protein>
    <submittedName>
        <fullName evidence="2">Uncharacterized protein</fullName>
    </submittedName>
</protein>
<name>A0A2T8KX88_9POAL</name>
<evidence type="ECO:0000256" key="1">
    <source>
        <dbReference type="SAM" id="MobiDB-lite"/>
    </source>
</evidence>
<dbReference type="EMBL" id="CM008046">
    <property type="protein sequence ID" value="PVH66800.1"/>
    <property type="molecule type" value="Genomic_DNA"/>
</dbReference>
<proteinExistence type="predicted"/>
<feature type="compositionally biased region" description="Gly residues" evidence="1">
    <location>
        <begin position="15"/>
        <end position="29"/>
    </location>
</feature>